<protein>
    <recommendedName>
        <fullName evidence="3">asparaginase</fullName>
        <ecNumber evidence="3">3.5.1.1</ecNumber>
    </recommendedName>
</protein>
<dbReference type="CDD" id="cd08964">
    <property type="entry name" value="L-asparaginase_II"/>
    <property type="match status" value="1"/>
</dbReference>
<gene>
    <name evidence="12" type="ORF">SAMN05428946_0100</name>
</gene>
<dbReference type="GO" id="GO:0004067">
    <property type="term" value="F:asparaginase activity"/>
    <property type="evidence" value="ECO:0007669"/>
    <property type="project" value="UniProtKB-UniRule"/>
</dbReference>
<dbReference type="InterPro" id="IPR027473">
    <property type="entry name" value="L-asparaginase_C"/>
</dbReference>
<dbReference type="PROSITE" id="PS00917">
    <property type="entry name" value="ASN_GLN_ASE_2"/>
    <property type="match status" value="1"/>
</dbReference>
<dbReference type="PIRSF" id="PIRSF001220">
    <property type="entry name" value="L-ASNase_gatD"/>
    <property type="match status" value="1"/>
</dbReference>
<dbReference type="InterPro" id="IPR036152">
    <property type="entry name" value="Asp/glu_Ase-like_sf"/>
</dbReference>
<dbReference type="PRINTS" id="PR00139">
    <property type="entry name" value="ASNGLNASE"/>
</dbReference>
<dbReference type="Pfam" id="PF00710">
    <property type="entry name" value="Asparaginase"/>
    <property type="match status" value="1"/>
</dbReference>
<evidence type="ECO:0000256" key="4">
    <source>
        <dbReference type="ARBA" id="ARBA00022801"/>
    </source>
</evidence>
<evidence type="ECO:0000259" key="11">
    <source>
        <dbReference type="Pfam" id="PF17763"/>
    </source>
</evidence>
<feature type="domain" description="Asparaginase/glutaminase C-terminal" evidence="11">
    <location>
        <begin position="207"/>
        <end position="319"/>
    </location>
</feature>
<dbReference type="SMART" id="SM00870">
    <property type="entry name" value="Asparaginase"/>
    <property type="match status" value="1"/>
</dbReference>
<dbReference type="Pfam" id="PF17763">
    <property type="entry name" value="Asparaginase_C"/>
    <property type="match status" value="1"/>
</dbReference>
<dbReference type="SUPFAM" id="SSF53774">
    <property type="entry name" value="Glutaminase/Asparaginase"/>
    <property type="match status" value="1"/>
</dbReference>
<evidence type="ECO:0000256" key="7">
    <source>
        <dbReference type="PIRSR" id="PIRSR001220-2"/>
    </source>
</evidence>
<dbReference type="FunFam" id="3.40.50.40:FF:000003">
    <property type="entry name" value="L-asparaginase 2"/>
    <property type="match status" value="1"/>
</dbReference>
<dbReference type="SFLD" id="SFLDS00057">
    <property type="entry name" value="Glutaminase/Asparaginase"/>
    <property type="match status" value="1"/>
</dbReference>
<dbReference type="PROSITE" id="PS51732">
    <property type="entry name" value="ASN_GLN_ASE_3"/>
    <property type="match status" value="1"/>
</dbReference>
<dbReference type="GO" id="GO:0006528">
    <property type="term" value="P:asparagine metabolic process"/>
    <property type="evidence" value="ECO:0007669"/>
    <property type="project" value="InterPro"/>
</dbReference>
<feature type="domain" description="L-asparaginase N-terminal" evidence="10">
    <location>
        <begin position="5"/>
        <end position="192"/>
    </location>
</feature>
<evidence type="ECO:0000259" key="10">
    <source>
        <dbReference type="Pfam" id="PF00710"/>
    </source>
</evidence>
<keyword evidence="4" id="KW-0378">Hydrolase</keyword>
<dbReference type="Proteomes" id="UP000187550">
    <property type="component" value="Unassembled WGS sequence"/>
</dbReference>
<evidence type="ECO:0000256" key="2">
    <source>
        <dbReference type="ARBA" id="ARBA00011881"/>
    </source>
</evidence>
<dbReference type="InterPro" id="IPR027475">
    <property type="entry name" value="Asparaginase/glutaminase_AS2"/>
</dbReference>
<dbReference type="AlphaFoldDB" id="A0A1U7PIW4"/>
<accession>A0A1U7PIW4</accession>
<comment type="subunit">
    <text evidence="2">Homotetramer.</text>
</comment>
<organism evidence="12 13">
    <name type="scientific">Edaphobacillus lindanitolerans</name>
    <dbReference type="NCBI Taxonomy" id="550447"/>
    <lineage>
        <taxon>Bacteria</taxon>
        <taxon>Bacillati</taxon>
        <taxon>Bacillota</taxon>
        <taxon>Bacilli</taxon>
        <taxon>Bacillales</taxon>
        <taxon>Bacillaceae</taxon>
        <taxon>Edaphobacillus</taxon>
    </lineage>
</organism>
<feature type="active site" evidence="9">
    <location>
        <position position="88"/>
    </location>
</feature>
<evidence type="ECO:0000256" key="8">
    <source>
        <dbReference type="PROSITE-ProRule" id="PRU10099"/>
    </source>
</evidence>
<sequence length="324" mass="34435">MKKTLLLIHTGGTISMTTDEAGSVSPAQYNPIMGEFAKLDVLGDIIEMEAFNLPSPHITPRHMLELKLLIERTAASQTIDGVVITHGTDTLEETAFFLDLTLDGQIPVVLTGAMRSADEIGSDGVHNVLSAIRVASDDESRGKGVLVVLNDEIHTAQNVTKTHTSNVSTFQSPQYGPIGLVANGHVHFHHAPLSRPHFEIGEIGGPVALLKVYAGMDSEFLIHSAAAGYAGVVLEGLGQGNVPPSVLPGIRRLLEEDIPVVLVSRCFNGIAQPVYGYEGGGRMLEEEGVIFAHGLSGQKARLQLLIALSAGLPVEEIAKSLKGH</sequence>
<proteinExistence type="inferred from homology"/>
<feature type="binding site" evidence="7">
    <location>
        <position position="55"/>
    </location>
    <ligand>
        <name>substrate</name>
    </ligand>
</feature>
<dbReference type="RefSeq" id="WP_076756423.1">
    <property type="nucleotide sequence ID" value="NZ_FTPL01000001.1"/>
</dbReference>
<keyword evidence="13" id="KW-1185">Reference proteome</keyword>
<reference evidence="13" key="1">
    <citation type="submission" date="2017-01" db="EMBL/GenBank/DDBJ databases">
        <authorList>
            <person name="Varghese N."/>
            <person name="Submissions S."/>
        </authorList>
    </citation>
    <scope>NUCLEOTIDE SEQUENCE [LARGE SCALE GENOMIC DNA]</scope>
    <source>
        <strain evidence="13">MNA4</strain>
    </source>
</reference>
<name>A0A1U7PIW4_9BACI</name>
<evidence type="ECO:0000313" key="12">
    <source>
        <dbReference type="EMBL" id="SIT66584.1"/>
    </source>
</evidence>
<evidence type="ECO:0000256" key="5">
    <source>
        <dbReference type="ARBA" id="ARBA00049366"/>
    </source>
</evidence>
<evidence type="ECO:0000256" key="3">
    <source>
        <dbReference type="ARBA" id="ARBA00012920"/>
    </source>
</evidence>
<feature type="active site" evidence="8">
    <location>
        <position position="13"/>
    </location>
</feature>
<evidence type="ECO:0000256" key="6">
    <source>
        <dbReference type="PIRSR" id="PIRSR001220-1"/>
    </source>
</evidence>
<dbReference type="OrthoDB" id="9788068at2"/>
<dbReference type="FunFam" id="3.40.50.1170:FF:000001">
    <property type="entry name" value="L-asparaginase 2"/>
    <property type="match status" value="1"/>
</dbReference>
<dbReference type="Gene3D" id="3.40.50.1170">
    <property type="entry name" value="L-asparaginase, N-terminal domain"/>
    <property type="match status" value="1"/>
</dbReference>
<evidence type="ECO:0000256" key="1">
    <source>
        <dbReference type="ARBA" id="ARBA00010518"/>
    </source>
</evidence>
<dbReference type="PROSITE" id="PS00144">
    <property type="entry name" value="ASN_GLN_ASE_1"/>
    <property type="match status" value="1"/>
</dbReference>
<comment type="catalytic activity">
    <reaction evidence="5">
        <text>L-asparagine + H2O = L-aspartate + NH4(+)</text>
        <dbReference type="Rhea" id="RHEA:21016"/>
        <dbReference type="ChEBI" id="CHEBI:15377"/>
        <dbReference type="ChEBI" id="CHEBI:28938"/>
        <dbReference type="ChEBI" id="CHEBI:29991"/>
        <dbReference type="ChEBI" id="CHEBI:58048"/>
        <dbReference type="EC" id="3.5.1.1"/>
    </reaction>
</comment>
<dbReference type="PANTHER" id="PTHR11707">
    <property type="entry name" value="L-ASPARAGINASE"/>
    <property type="match status" value="1"/>
</dbReference>
<feature type="active site" description="O-isoaspartyl threonine intermediate" evidence="6">
    <location>
        <position position="13"/>
    </location>
</feature>
<dbReference type="InterPro" id="IPR027474">
    <property type="entry name" value="L-asparaginase_N"/>
</dbReference>
<evidence type="ECO:0000313" key="13">
    <source>
        <dbReference type="Proteomes" id="UP000187550"/>
    </source>
</evidence>
<dbReference type="PIRSF" id="PIRSF500176">
    <property type="entry name" value="L_ASNase"/>
    <property type="match status" value="1"/>
</dbReference>
<evidence type="ECO:0000256" key="9">
    <source>
        <dbReference type="PROSITE-ProRule" id="PRU10100"/>
    </source>
</evidence>
<dbReference type="PANTHER" id="PTHR11707:SF28">
    <property type="entry name" value="60 KDA LYSOPHOSPHOLIPASE"/>
    <property type="match status" value="1"/>
</dbReference>
<feature type="binding site" evidence="7">
    <location>
        <begin position="88"/>
        <end position="89"/>
    </location>
    <ligand>
        <name>substrate</name>
    </ligand>
</feature>
<dbReference type="InterPro" id="IPR004550">
    <property type="entry name" value="AsnASE_II"/>
</dbReference>
<dbReference type="EC" id="3.5.1.1" evidence="3"/>
<dbReference type="Gene3D" id="3.40.50.40">
    <property type="match status" value="1"/>
</dbReference>
<dbReference type="InterPro" id="IPR037152">
    <property type="entry name" value="L-asparaginase_N_sf"/>
</dbReference>
<comment type="similarity">
    <text evidence="1">Belongs to the asparaginase 1 family.</text>
</comment>
<dbReference type="STRING" id="550447.SAMN05428946_0100"/>
<dbReference type="InterPro" id="IPR006034">
    <property type="entry name" value="Asparaginase/glutaminase-like"/>
</dbReference>
<dbReference type="EMBL" id="FTPL01000001">
    <property type="protein sequence ID" value="SIT66584.1"/>
    <property type="molecule type" value="Genomic_DNA"/>
</dbReference>
<dbReference type="InterPro" id="IPR020827">
    <property type="entry name" value="Asparaginase/glutaminase_AS1"/>
</dbReference>
<dbReference type="InterPro" id="IPR040919">
    <property type="entry name" value="Asparaginase_C"/>
</dbReference>